<reference evidence="1" key="1">
    <citation type="submission" date="2020-06" db="EMBL/GenBank/DDBJ databases">
        <title>WGS assembly of Ceratodon purpureus strain R40.</title>
        <authorList>
            <person name="Carey S.B."/>
            <person name="Jenkins J."/>
            <person name="Shu S."/>
            <person name="Lovell J.T."/>
            <person name="Sreedasyam A."/>
            <person name="Maumus F."/>
            <person name="Tiley G.P."/>
            <person name="Fernandez-Pozo N."/>
            <person name="Barry K."/>
            <person name="Chen C."/>
            <person name="Wang M."/>
            <person name="Lipzen A."/>
            <person name="Daum C."/>
            <person name="Saski C.A."/>
            <person name="Payton A.C."/>
            <person name="Mcbreen J.C."/>
            <person name="Conrad R.E."/>
            <person name="Kollar L.M."/>
            <person name="Olsson S."/>
            <person name="Huttunen S."/>
            <person name="Landis J.B."/>
            <person name="Wickett N.J."/>
            <person name="Johnson M.G."/>
            <person name="Rensing S.A."/>
            <person name="Grimwood J."/>
            <person name="Schmutz J."/>
            <person name="Mcdaniel S.F."/>
        </authorList>
    </citation>
    <scope>NUCLEOTIDE SEQUENCE</scope>
    <source>
        <strain evidence="1">R40</strain>
    </source>
</reference>
<accession>A0A8T0I0S5</accession>
<keyword evidence="2" id="KW-1185">Reference proteome</keyword>
<dbReference type="AlphaFoldDB" id="A0A8T0I0S5"/>
<comment type="caution">
    <text evidence="1">The sequence shown here is derived from an EMBL/GenBank/DDBJ whole genome shotgun (WGS) entry which is preliminary data.</text>
</comment>
<name>A0A8T0I0S5_CERPU</name>
<organism evidence="1 2">
    <name type="scientific">Ceratodon purpureus</name>
    <name type="common">Fire moss</name>
    <name type="synonym">Dicranum purpureum</name>
    <dbReference type="NCBI Taxonomy" id="3225"/>
    <lineage>
        <taxon>Eukaryota</taxon>
        <taxon>Viridiplantae</taxon>
        <taxon>Streptophyta</taxon>
        <taxon>Embryophyta</taxon>
        <taxon>Bryophyta</taxon>
        <taxon>Bryophytina</taxon>
        <taxon>Bryopsida</taxon>
        <taxon>Dicranidae</taxon>
        <taxon>Pseudoditrichales</taxon>
        <taxon>Ditrichaceae</taxon>
        <taxon>Ceratodon</taxon>
    </lineage>
</organism>
<dbReference type="EMBL" id="CM026425">
    <property type="protein sequence ID" value="KAG0576627.1"/>
    <property type="molecule type" value="Genomic_DNA"/>
</dbReference>
<dbReference type="Proteomes" id="UP000822688">
    <property type="component" value="Chromosome 5"/>
</dbReference>
<evidence type="ECO:0000313" key="1">
    <source>
        <dbReference type="EMBL" id="KAG0576627.1"/>
    </source>
</evidence>
<gene>
    <name evidence="1" type="ORF">KC19_5G094600</name>
</gene>
<sequence length="148" mass="16589">MRFCPLCLAPFLRLTETRSVLVRYSLGETAAVPEVETLHDVKNSLFRHCAIKTRQFTRGDCRCGGTTNSMGVKGVAYELALMSLQGLGKPVEGFFPLYRFRMGIAANRSRQWSHVCRSCVWRNSGHSTALDQVARNSIVDSLENFTRG</sequence>
<evidence type="ECO:0000313" key="2">
    <source>
        <dbReference type="Proteomes" id="UP000822688"/>
    </source>
</evidence>
<protein>
    <submittedName>
        <fullName evidence="1">Uncharacterized protein</fullName>
    </submittedName>
</protein>
<proteinExistence type="predicted"/>